<sequence length="46" mass="5275">MAIHSCSPLSVVLGPKFLVHYRHSYSSFTLCSWLDNPFKCSLYLLI</sequence>
<protein>
    <submittedName>
        <fullName evidence="1">Uncharacterized protein</fullName>
    </submittedName>
</protein>
<name>A0A0A9GSA4_ARUDO</name>
<organism evidence="1">
    <name type="scientific">Arundo donax</name>
    <name type="common">Giant reed</name>
    <name type="synonym">Donax arundinaceus</name>
    <dbReference type="NCBI Taxonomy" id="35708"/>
    <lineage>
        <taxon>Eukaryota</taxon>
        <taxon>Viridiplantae</taxon>
        <taxon>Streptophyta</taxon>
        <taxon>Embryophyta</taxon>
        <taxon>Tracheophyta</taxon>
        <taxon>Spermatophyta</taxon>
        <taxon>Magnoliopsida</taxon>
        <taxon>Liliopsida</taxon>
        <taxon>Poales</taxon>
        <taxon>Poaceae</taxon>
        <taxon>PACMAD clade</taxon>
        <taxon>Arundinoideae</taxon>
        <taxon>Arundineae</taxon>
        <taxon>Arundo</taxon>
    </lineage>
</organism>
<proteinExistence type="predicted"/>
<reference evidence="1" key="2">
    <citation type="journal article" date="2015" name="Data Brief">
        <title>Shoot transcriptome of the giant reed, Arundo donax.</title>
        <authorList>
            <person name="Barrero R.A."/>
            <person name="Guerrero F.D."/>
            <person name="Moolhuijzen P."/>
            <person name="Goolsby J.A."/>
            <person name="Tidwell J."/>
            <person name="Bellgard S.E."/>
            <person name="Bellgard M.I."/>
        </authorList>
    </citation>
    <scope>NUCLEOTIDE SEQUENCE</scope>
    <source>
        <tissue evidence="1">Shoot tissue taken approximately 20 cm above the soil surface</tissue>
    </source>
</reference>
<accession>A0A0A9GSA4</accession>
<evidence type="ECO:0000313" key="1">
    <source>
        <dbReference type="EMBL" id="JAE23563.1"/>
    </source>
</evidence>
<dbReference type="EMBL" id="GBRH01174333">
    <property type="protein sequence ID" value="JAE23563.1"/>
    <property type="molecule type" value="Transcribed_RNA"/>
</dbReference>
<dbReference type="AlphaFoldDB" id="A0A0A9GSA4"/>
<reference evidence="1" key="1">
    <citation type="submission" date="2014-09" db="EMBL/GenBank/DDBJ databases">
        <authorList>
            <person name="Magalhaes I.L.F."/>
            <person name="Oliveira U."/>
            <person name="Santos F.R."/>
            <person name="Vidigal T.H.D.A."/>
            <person name="Brescovit A.D."/>
            <person name="Santos A.J."/>
        </authorList>
    </citation>
    <scope>NUCLEOTIDE SEQUENCE</scope>
    <source>
        <tissue evidence="1">Shoot tissue taken approximately 20 cm above the soil surface</tissue>
    </source>
</reference>